<feature type="region of interest" description="Disordered" evidence="11">
    <location>
        <begin position="343"/>
        <end position="434"/>
    </location>
</feature>
<dbReference type="FunFam" id="3.30.210.10:FF:000001">
    <property type="entry name" value="DNA polymerase lambda"/>
    <property type="match status" value="1"/>
</dbReference>
<reference evidence="15" key="1">
    <citation type="submission" date="2010-07" db="EMBL/GenBank/DDBJ databases">
        <title>The genome sequence of Gaeumannomyces graminis var. tritici strain R3-111a-1.</title>
        <authorList>
            <consortium name="The Broad Institute Genome Sequencing Platform"/>
            <person name="Ma L.-J."/>
            <person name="Dead R."/>
            <person name="Young S."/>
            <person name="Zeng Q."/>
            <person name="Koehrsen M."/>
            <person name="Alvarado L."/>
            <person name="Berlin A."/>
            <person name="Chapman S.B."/>
            <person name="Chen Z."/>
            <person name="Freedman E."/>
            <person name="Gellesch M."/>
            <person name="Goldberg J."/>
            <person name="Griggs A."/>
            <person name="Gujja S."/>
            <person name="Heilman E.R."/>
            <person name="Heiman D."/>
            <person name="Hepburn T."/>
            <person name="Howarth C."/>
            <person name="Jen D."/>
            <person name="Larson L."/>
            <person name="Mehta T."/>
            <person name="Neiman D."/>
            <person name="Pearson M."/>
            <person name="Roberts A."/>
            <person name="Saif S."/>
            <person name="Shea T."/>
            <person name="Shenoy N."/>
            <person name="Sisk P."/>
            <person name="Stolte C."/>
            <person name="Sykes S."/>
            <person name="Walk T."/>
            <person name="White J."/>
            <person name="Yandava C."/>
            <person name="Haas B."/>
            <person name="Nusbaum C."/>
            <person name="Birren B."/>
        </authorList>
    </citation>
    <scope>NUCLEOTIDE SEQUENCE [LARGE SCALE GENOMIC DNA]</scope>
    <source>
        <strain evidence="15">R3-111a-1</strain>
    </source>
</reference>
<dbReference type="Pfam" id="PF14792">
    <property type="entry name" value="DNA_pol_B_palm"/>
    <property type="match status" value="1"/>
</dbReference>
<dbReference type="SUPFAM" id="SSF81301">
    <property type="entry name" value="Nucleotidyltransferase"/>
    <property type="match status" value="1"/>
</dbReference>
<dbReference type="EnsemblFungi" id="EJT73300">
    <property type="protein sequence ID" value="EJT73300"/>
    <property type="gene ID" value="GGTG_10145"/>
</dbReference>
<evidence type="ECO:0000256" key="11">
    <source>
        <dbReference type="SAM" id="MobiDB-lite"/>
    </source>
</evidence>
<feature type="compositionally biased region" description="Low complexity" evidence="11">
    <location>
        <begin position="395"/>
        <end position="404"/>
    </location>
</feature>
<feature type="compositionally biased region" description="Basic and acidic residues" evidence="11">
    <location>
        <begin position="425"/>
        <end position="434"/>
    </location>
</feature>
<comment type="catalytic activity">
    <reaction evidence="9">
        <text>DNA(n) + a 2'-deoxyribonucleoside 5'-triphosphate = DNA(n+1) + diphosphate</text>
        <dbReference type="Rhea" id="RHEA:22508"/>
        <dbReference type="Rhea" id="RHEA-COMP:17339"/>
        <dbReference type="Rhea" id="RHEA-COMP:17340"/>
        <dbReference type="ChEBI" id="CHEBI:33019"/>
        <dbReference type="ChEBI" id="CHEBI:61560"/>
        <dbReference type="ChEBI" id="CHEBI:173112"/>
        <dbReference type="EC" id="2.7.7.7"/>
    </reaction>
</comment>
<dbReference type="InterPro" id="IPR043519">
    <property type="entry name" value="NT_sf"/>
</dbReference>
<keyword evidence="7" id="KW-0239">DNA-directed DNA polymerase</keyword>
<evidence type="ECO:0000313" key="14">
    <source>
        <dbReference type="EnsemblFungi" id="EJT73300"/>
    </source>
</evidence>
<dbReference type="GO" id="GO:0003887">
    <property type="term" value="F:DNA-directed DNA polymerase activity"/>
    <property type="evidence" value="ECO:0007669"/>
    <property type="project" value="UniProtKB-KW"/>
</dbReference>
<keyword evidence="5" id="KW-0235">DNA replication</keyword>
<evidence type="ECO:0000259" key="12">
    <source>
        <dbReference type="SMART" id="SM00483"/>
    </source>
</evidence>
<feature type="region of interest" description="Disordered" evidence="11">
    <location>
        <begin position="58"/>
        <end position="168"/>
    </location>
</feature>
<dbReference type="PANTHER" id="PTHR11276:SF28">
    <property type="entry name" value="DNA POLYMERASE LAMBDA"/>
    <property type="match status" value="1"/>
</dbReference>
<feature type="compositionally biased region" description="Low complexity" evidence="11">
    <location>
        <begin position="1"/>
        <end position="21"/>
    </location>
</feature>
<feature type="compositionally biased region" description="Low complexity" evidence="11">
    <location>
        <begin position="101"/>
        <end position="117"/>
    </location>
</feature>
<feature type="compositionally biased region" description="Basic and acidic residues" evidence="11">
    <location>
        <begin position="458"/>
        <end position="485"/>
    </location>
</feature>
<dbReference type="GO" id="GO:0003677">
    <property type="term" value="F:DNA binding"/>
    <property type="evidence" value="ECO:0007669"/>
    <property type="project" value="InterPro"/>
</dbReference>
<feature type="compositionally biased region" description="Low complexity" evidence="11">
    <location>
        <begin position="81"/>
        <end position="91"/>
    </location>
</feature>
<dbReference type="OrthoDB" id="7848332at2759"/>
<dbReference type="InterPro" id="IPR027421">
    <property type="entry name" value="DNA_pol_lamdba_lyase_dom_sf"/>
</dbReference>
<feature type="region of interest" description="Disordered" evidence="11">
    <location>
        <begin position="1"/>
        <end position="24"/>
    </location>
</feature>
<keyword evidence="15" id="KW-1185">Reference proteome</keyword>
<dbReference type="InterPro" id="IPR028207">
    <property type="entry name" value="DNA_pol_B_palm_palm"/>
</dbReference>
<evidence type="ECO:0000256" key="2">
    <source>
        <dbReference type="ARBA" id="ARBA00022634"/>
    </source>
</evidence>
<dbReference type="InterPro" id="IPR036420">
    <property type="entry name" value="BRCT_dom_sf"/>
</dbReference>
<name>J3P9G4_GAET3</name>
<evidence type="ECO:0000313" key="15">
    <source>
        <dbReference type="Proteomes" id="UP000006039"/>
    </source>
</evidence>
<dbReference type="InterPro" id="IPR037160">
    <property type="entry name" value="DNA_Pol_thumb_sf"/>
</dbReference>
<dbReference type="Gene3D" id="3.30.460.10">
    <property type="entry name" value="Beta Polymerase, domain 2"/>
    <property type="match status" value="1"/>
</dbReference>
<keyword evidence="8" id="KW-0234">DNA repair</keyword>
<feature type="compositionally biased region" description="Basic and acidic residues" evidence="11">
    <location>
        <begin position="407"/>
        <end position="416"/>
    </location>
</feature>
<proteinExistence type="predicted"/>
<dbReference type="VEuPathDB" id="FungiDB:GGTG_10145"/>
<dbReference type="SUPFAM" id="SSF81585">
    <property type="entry name" value="PsbU/PolX domain-like"/>
    <property type="match status" value="1"/>
</dbReference>
<sequence length="868" mass="95454">MNSWPGSSLSSGPSSSGTSSESLRKKRRFFRRLQSPFVFSQGDGDELDDNELELRRRSRAFFPRPNTHSNDDKSAAHHGSGEQSSQQPLQEPELHSRSQEAVPSSPTITTPAPTPASKNSRIEVIKGTPLHTFNPRRGTASADMSSTSFVEETPPPAERTAAPAAESMPVPASASKLMLRRSTTAPLPGTAAAAAARVRSVSANSPSAAAAATQLVRKRKRTTARHSEEEQAPEERRIFRDLAFYYVPDNDIAPARRIRMAKAQKYGASRVSSIVEATHVIVDKGLKYKDIEPLVGPFLTPGAAHALVVVNETFPGDCLTFGILLNPLQDKYLIKGCPQATVQPTCTHTSPQESPCSSQHSLQLKTAASNKRSRKIDSRSSTPPRRGPLAETSKEIIIPSSQEIPSDEDKTARFQHDNVGTTKTQSREKEPKDELSDYIELMAQYKGLPLDDEDDDVVSVRESRLATPDREESKDGSDSEHERSNKAHGGRGAPKTGRKATTWEDAFACNHGGTRADKAAEASANPNARTIEMLQSMCDFYERTNDHWRTTAYRRAIGTLRRTTDRRVATEEDAARLPGVGPRLASKIEEIATTDRLRRLEHARAEPLDAVLQTFLGVYGAGLAQARRWIAQGFRTLDDLAARASLTPAQRMGVERHADLNSRIPRDEVEALDKVVRRAAAAVDPAVRLILGGSYRRGADTCGDVDFIVTRDGAAAADDLVPFLDELIARLTDAGVVVATVAALRTDRPGGSKWHGCCVLPRDHHPRAPPAGDSRAPVWRRVDFLLVPEAEMGAALIYFTGNDVFNRSMRLLASKKGMRLNQRGLYRDVMRGPNRVKVTTGELVEGRDERRIFEILGVKWREPHERWC</sequence>
<dbReference type="HOGENOM" id="CLU_008698_3_0_1"/>
<dbReference type="RefSeq" id="XP_009226274.1">
    <property type="nucleotide sequence ID" value="XM_009228010.1"/>
</dbReference>
<dbReference type="Gene3D" id="3.40.50.10190">
    <property type="entry name" value="BRCT domain"/>
    <property type="match status" value="1"/>
</dbReference>
<organism evidence="13">
    <name type="scientific">Gaeumannomyces tritici (strain R3-111a-1)</name>
    <name type="common">Wheat and barley take-all root rot fungus</name>
    <name type="synonym">Gaeumannomyces graminis var. tritici</name>
    <dbReference type="NCBI Taxonomy" id="644352"/>
    <lineage>
        <taxon>Eukaryota</taxon>
        <taxon>Fungi</taxon>
        <taxon>Dikarya</taxon>
        <taxon>Ascomycota</taxon>
        <taxon>Pezizomycotina</taxon>
        <taxon>Sordariomycetes</taxon>
        <taxon>Sordariomycetidae</taxon>
        <taxon>Magnaporthales</taxon>
        <taxon>Magnaporthaceae</taxon>
        <taxon>Gaeumannomyces</taxon>
    </lineage>
</organism>
<dbReference type="AlphaFoldDB" id="J3P9G4"/>
<evidence type="ECO:0000256" key="3">
    <source>
        <dbReference type="ARBA" id="ARBA00022679"/>
    </source>
</evidence>
<dbReference type="GeneID" id="20350603"/>
<keyword evidence="4" id="KW-0548">Nucleotidyltransferase</keyword>
<reference evidence="13" key="2">
    <citation type="submission" date="2010-07" db="EMBL/GenBank/DDBJ databases">
        <authorList>
            <consortium name="The Broad Institute Genome Sequencing Platform"/>
            <consortium name="Broad Institute Genome Sequencing Center for Infectious Disease"/>
            <person name="Ma L.-J."/>
            <person name="Dead R."/>
            <person name="Young S."/>
            <person name="Zeng Q."/>
            <person name="Koehrsen M."/>
            <person name="Alvarado L."/>
            <person name="Berlin A."/>
            <person name="Chapman S.B."/>
            <person name="Chen Z."/>
            <person name="Freedman E."/>
            <person name="Gellesch M."/>
            <person name="Goldberg J."/>
            <person name="Griggs A."/>
            <person name="Gujja S."/>
            <person name="Heilman E.R."/>
            <person name="Heiman D."/>
            <person name="Hepburn T."/>
            <person name="Howarth C."/>
            <person name="Jen D."/>
            <person name="Larson L."/>
            <person name="Mehta T."/>
            <person name="Neiman D."/>
            <person name="Pearson M."/>
            <person name="Roberts A."/>
            <person name="Saif S."/>
            <person name="Shea T."/>
            <person name="Shenoy N."/>
            <person name="Sisk P."/>
            <person name="Stolte C."/>
            <person name="Sykes S."/>
            <person name="Walk T."/>
            <person name="White J."/>
            <person name="Yandava C."/>
            <person name="Haas B."/>
            <person name="Nusbaum C."/>
            <person name="Birren B."/>
        </authorList>
    </citation>
    <scope>NUCLEOTIDE SEQUENCE</scope>
    <source>
        <strain evidence="13">R3-111a-1</strain>
    </source>
</reference>
<protein>
    <recommendedName>
        <fullName evidence="1">DNA-directed DNA polymerase</fullName>
        <ecNumber evidence="1">2.7.7.7</ecNumber>
    </recommendedName>
</protein>
<dbReference type="PANTHER" id="PTHR11276">
    <property type="entry name" value="DNA POLYMERASE TYPE-X FAMILY MEMBER"/>
    <property type="match status" value="1"/>
</dbReference>
<evidence type="ECO:0000313" key="13">
    <source>
        <dbReference type="EMBL" id="EJT73300.1"/>
    </source>
</evidence>
<feature type="region of interest" description="Disordered" evidence="11">
    <location>
        <begin position="450"/>
        <end position="501"/>
    </location>
</feature>
<dbReference type="InterPro" id="IPR022312">
    <property type="entry name" value="DNA_pol_X"/>
</dbReference>
<dbReference type="Pfam" id="PF14716">
    <property type="entry name" value="HHH_8"/>
    <property type="match status" value="1"/>
</dbReference>
<evidence type="ECO:0000256" key="9">
    <source>
        <dbReference type="ARBA" id="ARBA00049244"/>
    </source>
</evidence>
<evidence type="ECO:0000256" key="10">
    <source>
        <dbReference type="PIRSR" id="PIRSR622312-50"/>
    </source>
</evidence>
<reference evidence="14" key="4">
    <citation type="journal article" date="2015" name="G3 (Bethesda)">
        <title>Genome sequences of three phytopathogenic species of the Magnaporthaceae family of fungi.</title>
        <authorList>
            <person name="Okagaki L.H."/>
            <person name="Nunes C.C."/>
            <person name="Sailsbery J."/>
            <person name="Clay B."/>
            <person name="Brown D."/>
            <person name="John T."/>
            <person name="Oh Y."/>
            <person name="Young N."/>
            <person name="Fitzgerald M."/>
            <person name="Haas B.J."/>
            <person name="Zeng Q."/>
            <person name="Young S."/>
            <person name="Adiconis X."/>
            <person name="Fan L."/>
            <person name="Levin J.Z."/>
            <person name="Mitchell T.K."/>
            <person name="Okubara P.A."/>
            <person name="Farman M.L."/>
            <person name="Kohn L.M."/>
            <person name="Birren B."/>
            <person name="Ma L.-J."/>
            <person name="Dean R.A."/>
        </authorList>
    </citation>
    <scope>NUCLEOTIDE SEQUENCE</scope>
    <source>
        <strain evidence="14">R3-111a-1</strain>
    </source>
</reference>
<dbReference type="PRINTS" id="PR00870">
    <property type="entry name" value="DNAPOLXBETA"/>
</dbReference>
<dbReference type="FunFam" id="1.10.150.110:FF:000005">
    <property type="entry name" value="DNA polymerase POL4"/>
    <property type="match status" value="1"/>
</dbReference>
<dbReference type="SMART" id="SM00483">
    <property type="entry name" value="POLXc"/>
    <property type="match status" value="1"/>
</dbReference>
<dbReference type="eggNOG" id="KOG2534">
    <property type="taxonomic scope" value="Eukaryota"/>
</dbReference>
<evidence type="ECO:0000256" key="8">
    <source>
        <dbReference type="ARBA" id="ARBA00023204"/>
    </source>
</evidence>
<reference evidence="14" key="5">
    <citation type="submission" date="2018-04" db="UniProtKB">
        <authorList>
            <consortium name="EnsemblFungi"/>
        </authorList>
    </citation>
    <scope>IDENTIFICATION</scope>
    <source>
        <strain evidence="14">R3-111a-1</strain>
    </source>
</reference>
<dbReference type="CDD" id="cd00141">
    <property type="entry name" value="NT_POLXc"/>
    <property type="match status" value="1"/>
</dbReference>
<dbReference type="Pfam" id="PF14791">
    <property type="entry name" value="DNA_pol_B_thumb"/>
    <property type="match status" value="1"/>
</dbReference>
<dbReference type="Gene3D" id="1.10.150.20">
    <property type="entry name" value="5' to 3' exonuclease, C-terminal subdomain"/>
    <property type="match status" value="1"/>
</dbReference>
<gene>
    <name evidence="14" type="primary">20350603</name>
    <name evidence="13" type="ORF">GGTG_10145</name>
</gene>
<feature type="active site" description="Nucleophile; Schiff-base intermediate with DNA; for 5'-dRP lyase activity" evidence="10">
    <location>
        <position position="587"/>
    </location>
</feature>
<reference evidence="13" key="3">
    <citation type="submission" date="2010-09" db="EMBL/GenBank/DDBJ databases">
        <title>Annotation of Gaeumannomyces graminis var. tritici R3-111a-1.</title>
        <authorList>
            <consortium name="The Broad Institute Genome Sequencing Platform"/>
            <person name="Ma L.-J."/>
            <person name="Dead R."/>
            <person name="Young S.K."/>
            <person name="Zeng Q."/>
            <person name="Gargeya S."/>
            <person name="Fitzgerald M."/>
            <person name="Haas B."/>
            <person name="Abouelleil A."/>
            <person name="Alvarado L."/>
            <person name="Arachchi H.M."/>
            <person name="Berlin A."/>
            <person name="Brown A."/>
            <person name="Chapman S.B."/>
            <person name="Chen Z."/>
            <person name="Dunbar C."/>
            <person name="Freedman E."/>
            <person name="Gearin G."/>
            <person name="Gellesch M."/>
            <person name="Goldberg J."/>
            <person name="Griggs A."/>
            <person name="Gujja S."/>
            <person name="Heiman D."/>
            <person name="Howarth C."/>
            <person name="Larson L."/>
            <person name="Lui A."/>
            <person name="MacDonald P.J.P."/>
            <person name="Mehta T."/>
            <person name="Montmayeur A."/>
            <person name="Murphy C."/>
            <person name="Neiman D."/>
            <person name="Pearson M."/>
            <person name="Priest M."/>
            <person name="Roberts A."/>
            <person name="Saif S."/>
            <person name="Shea T."/>
            <person name="Shenoy N."/>
            <person name="Sisk P."/>
            <person name="Stolte C."/>
            <person name="Sykes S."/>
            <person name="Yandava C."/>
            <person name="Wortman J."/>
            <person name="Nusbaum C."/>
            <person name="Birren B."/>
        </authorList>
    </citation>
    <scope>NUCLEOTIDE SEQUENCE</scope>
    <source>
        <strain evidence="13">R3-111a-1</strain>
    </source>
</reference>
<dbReference type="Gene3D" id="1.10.150.110">
    <property type="entry name" value="DNA polymerase beta, N-terminal domain-like"/>
    <property type="match status" value="1"/>
</dbReference>
<evidence type="ECO:0000256" key="7">
    <source>
        <dbReference type="ARBA" id="ARBA00022932"/>
    </source>
</evidence>
<dbReference type="InterPro" id="IPR018944">
    <property type="entry name" value="DNA_pol_lambd_fingers_domain"/>
</dbReference>
<dbReference type="GO" id="GO:0006303">
    <property type="term" value="P:double-strand break repair via nonhomologous end joining"/>
    <property type="evidence" value="ECO:0007669"/>
    <property type="project" value="TreeGrafter"/>
</dbReference>
<feature type="compositionally biased region" description="Polar residues" evidence="11">
    <location>
        <begin position="343"/>
        <end position="370"/>
    </location>
</feature>
<dbReference type="GO" id="GO:0005634">
    <property type="term" value="C:nucleus"/>
    <property type="evidence" value="ECO:0007669"/>
    <property type="project" value="TreeGrafter"/>
</dbReference>
<feature type="domain" description="DNA-directed DNA polymerase X" evidence="12">
    <location>
        <begin position="525"/>
        <end position="867"/>
    </location>
</feature>
<keyword evidence="2" id="KW-0237">DNA synthesis</keyword>
<accession>J3P9G4</accession>
<dbReference type="SUPFAM" id="SSF47802">
    <property type="entry name" value="DNA polymerase beta, N-terminal domain-like"/>
    <property type="match status" value="1"/>
</dbReference>
<dbReference type="Proteomes" id="UP000006039">
    <property type="component" value="Unassembled WGS sequence"/>
</dbReference>
<dbReference type="Pfam" id="PF10391">
    <property type="entry name" value="DNA_pol_lambd_f"/>
    <property type="match status" value="1"/>
</dbReference>
<dbReference type="EC" id="2.7.7.7" evidence="1"/>
<dbReference type="EMBL" id="GL385399">
    <property type="protein sequence ID" value="EJT73300.1"/>
    <property type="molecule type" value="Genomic_DNA"/>
</dbReference>
<evidence type="ECO:0000256" key="4">
    <source>
        <dbReference type="ARBA" id="ARBA00022695"/>
    </source>
</evidence>
<dbReference type="PRINTS" id="PR00869">
    <property type="entry name" value="DNAPOLX"/>
</dbReference>
<dbReference type="InterPro" id="IPR029398">
    <property type="entry name" value="PolB_thumb"/>
</dbReference>
<keyword evidence="6" id="KW-0227">DNA damage</keyword>
<evidence type="ECO:0000256" key="6">
    <source>
        <dbReference type="ARBA" id="ARBA00022763"/>
    </source>
</evidence>
<keyword evidence="3" id="KW-0808">Transferase</keyword>
<dbReference type="Gene3D" id="3.30.210.10">
    <property type="entry name" value="DNA polymerase, thumb domain"/>
    <property type="match status" value="1"/>
</dbReference>
<dbReference type="InterPro" id="IPR010996">
    <property type="entry name" value="HHH_MUS81"/>
</dbReference>
<evidence type="ECO:0000256" key="5">
    <source>
        <dbReference type="ARBA" id="ARBA00022705"/>
    </source>
</evidence>
<dbReference type="InterPro" id="IPR002054">
    <property type="entry name" value="DNA-dir_DNA_pol_X"/>
</dbReference>
<dbReference type="STRING" id="644352.J3P9G4"/>
<dbReference type="InterPro" id="IPR002008">
    <property type="entry name" value="DNA_pol_X_beta-like"/>
</dbReference>
<evidence type="ECO:0000256" key="1">
    <source>
        <dbReference type="ARBA" id="ARBA00012417"/>
    </source>
</evidence>